<protein>
    <submittedName>
        <fullName evidence="3">3-ketoacyl-ACP reductase</fullName>
        <ecNumber evidence="3">1.1.1.69</ecNumber>
    </submittedName>
</protein>
<evidence type="ECO:0000313" key="4">
    <source>
        <dbReference type="Proteomes" id="UP000304914"/>
    </source>
</evidence>
<sequence length="232" mass="25028">MTKKVLVTGVASGIGKAQAELFLRKGYQVYGVDISAKPDLAGNFHFLQIDLSSDLTPLFRWLPSVDILLNTAGILDAYKPLLETTMSDFEKVFATNFFSMVKVTRFYLEKMLAQQKGIIINMCSIASFKAGGGGAAYTSSKHALAGFTRQLALDYARAGIQVFGIAPGAVQTAMTAGDFEEGGMANWVAQETPIGRWTQAEEIADLTYFLASGKAASMQGEIVKIDGGWTLK</sequence>
<accession>A0A4U9ZAP0</accession>
<dbReference type="PANTHER" id="PTHR43477:SF1">
    <property type="entry name" value="DIHYDROANTICAPSIN 7-DEHYDROGENASE"/>
    <property type="match status" value="1"/>
</dbReference>
<dbReference type="EMBL" id="LR594035">
    <property type="protein sequence ID" value="VTS36051.1"/>
    <property type="molecule type" value="Genomic_DNA"/>
</dbReference>
<dbReference type="Proteomes" id="UP000304914">
    <property type="component" value="Chromosome"/>
</dbReference>
<proteinExistence type="inferred from homology"/>
<dbReference type="FunFam" id="3.40.50.720:FF:000084">
    <property type="entry name" value="Short-chain dehydrogenase reductase"/>
    <property type="match status" value="1"/>
</dbReference>
<dbReference type="SUPFAM" id="SSF51735">
    <property type="entry name" value="NAD(P)-binding Rossmann-fold domains"/>
    <property type="match status" value="1"/>
</dbReference>
<dbReference type="GO" id="GO:0008206">
    <property type="term" value="P:bile acid metabolic process"/>
    <property type="evidence" value="ECO:0007669"/>
    <property type="project" value="UniProtKB-ARBA"/>
</dbReference>
<dbReference type="InterPro" id="IPR051122">
    <property type="entry name" value="SDR_DHRS6-like"/>
</dbReference>
<dbReference type="PRINTS" id="PR00081">
    <property type="entry name" value="GDHRDH"/>
</dbReference>
<reference evidence="3 4" key="1">
    <citation type="submission" date="2019-05" db="EMBL/GenBank/DDBJ databases">
        <authorList>
            <consortium name="Pathogen Informatics"/>
        </authorList>
    </citation>
    <scope>NUCLEOTIDE SEQUENCE [LARGE SCALE GENOMIC DNA]</scope>
    <source>
        <strain evidence="3 4">NCTC5385</strain>
    </source>
</reference>
<dbReference type="RefSeq" id="WP_138068868.1">
    <property type="nucleotide sequence ID" value="NZ_LR594035.1"/>
</dbReference>
<organism evidence="3 4">
    <name type="scientific">Streptococcus pseudoporcinus</name>
    <dbReference type="NCBI Taxonomy" id="361101"/>
    <lineage>
        <taxon>Bacteria</taxon>
        <taxon>Bacillati</taxon>
        <taxon>Bacillota</taxon>
        <taxon>Bacilli</taxon>
        <taxon>Lactobacillales</taxon>
        <taxon>Streptococcaceae</taxon>
        <taxon>Streptococcus</taxon>
    </lineage>
</organism>
<dbReference type="InterPro" id="IPR036291">
    <property type="entry name" value="NAD(P)-bd_dom_sf"/>
</dbReference>
<dbReference type="Pfam" id="PF13561">
    <property type="entry name" value="adh_short_C2"/>
    <property type="match status" value="1"/>
</dbReference>
<dbReference type="EC" id="1.1.1.69" evidence="3"/>
<dbReference type="CDD" id="cd05233">
    <property type="entry name" value="SDR_c"/>
    <property type="match status" value="1"/>
</dbReference>
<dbReference type="InterPro" id="IPR020904">
    <property type="entry name" value="Sc_DH/Rdtase_CS"/>
</dbReference>
<dbReference type="InterPro" id="IPR002347">
    <property type="entry name" value="SDR_fam"/>
</dbReference>
<evidence type="ECO:0000256" key="1">
    <source>
        <dbReference type="ARBA" id="ARBA00006484"/>
    </source>
</evidence>
<dbReference type="AlphaFoldDB" id="A0A4U9ZAP0"/>
<dbReference type="PANTHER" id="PTHR43477">
    <property type="entry name" value="DIHYDROANTICAPSIN 7-DEHYDROGENASE"/>
    <property type="match status" value="1"/>
</dbReference>
<dbReference type="NCBIfam" id="NF005118">
    <property type="entry name" value="PRK06550.1"/>
    <property type="match status" value="1"/>
</dbReference>
<dbReference type="PRINTS" id="PR00080">
    <property type="entry name" value="SDRFAMILY"/>
</dbReference>
<evidence type="ECO:0000313" key="3">
    <source>
        <dbReference type="EMBL" id="VTS36051.1"/>
    </source>
</evidence>
<gene>
    <name evidence="3" type="primary">fabG_2</name>
    <name evidence="3" type="ORF">NCTC5385_01822</name>
</gene>
<comment type="similarity">
    <text evidence="1">Belongs to the short-chain dehydrogenases/reductases (SDR) family.</text>
</comment>
<name>A0A4U9ZAP0_9STRE</name>
<dbReference type="GO" id="GO:0008874">
    <property type="term" value="F:gluconate 5-dehydrogenase activity"/>
    <property type="evidence" value="ECO:0007669"/>
    <property type="project" value="UniProtKB-EC"/>
</dbReference>
<dbReference type="STRING" id="873448.STRPO_0822"/>
<dbReference type="Gene3D" id="3.40.50.720">
    <property type="entry name" value="NAD(P)-binding Rossmann-like Domain"/>
    <property type="match status" value="1"/>
</dbReference>
<evidence type="ECO:0000256" key="2">
    <source>
        <dbReference type="ARBA" id="ARBA00023002"/>
    </source>
</evidence>
<dbReference type="PROSITE" id="PS00061">
    <property type="entry name" value="ADH_SHORT"/>
    <property type="match status" value="1"/>
</dbReference>
<keyword evidence="2 3" id="KW-0560">Oxidoreductase</keyword>